<organism evidence="3 4">
    <name type="scientific">Patellaria atrata CBS 101060</name>
    <dbReference type="NCBI Taxonomy" id="1346257"/>
    <lineage>
        <taxon>Eukaryota</taxon>
        <taxon>Fungi</taxon>
        <taxon>Dikarya</taxon>
        <taxon>Ascomycota</taxon>
        <taxon>Pezizomycotina</taxon>
        <taxon>Dothideomycetes</taxon>
        <taxon>Dothideomycetes incertae sedis</taxon>
        <taxon>Patellariales</taxon>
        <taxon>Patellariaceae</taxon>
        <taxon>Patellaria</taxon>
    </lineage>
</organism>
<reference evidence="3" key="1">
    <citation type="journal article" date="2020" name="Stud. Mycol.">
        <title>101 Dothideomycetes genomes: a test case for predicting lifestyles and emergence of pathogens.</title>
        <authorList>
            <person name="Haridas S."/>
            <person name="Albert R."/>
            <person name="Binder M."/>
            <person name="Bloem J."/>
            <person name="Labutti K."/>
            <person name="Salamov A."/>
            <person name="Andreopoulos B."/>
            <person name="Baker S."/>
            <person name="Barry K."/>
            <person name="Bills G."/>
            <person name="Bluhm B."/>
            <person name="Cannon C."/>
            <person name="Castanera R."/>
            <person name="Culley D."/>
            <person name="Daum C."/>
            <person name="Ezra D."/>
            <person name="Gonzalez J."/>
            <person name="Henrissat B."/>
            <person name="Kuo A."/>
            <person name="Liang C."/>
            <person name="Lipzen A."/>
            <person name="Lutzoni F."/>
            <person name="Magnuson J."/>
            <person name="Mondo S."/>
            <person name="Nolan M."/>
            <person name="Ohm R."/>
            <person name="Pangilinan J."/>
            <person name="Park H.-J."/>
            <person name="Ramirez L."/>
            <person name="Alfaro M."/>
            <person name="Sun H."/>
            <person name="Tritt A."/>
            <person name="Yoshinaga Y."/>
            <person name="Zwiers L.-H."/>
            <person name="Turgeon B."/>
            <person name="Goodwin S."/>
            <person name="Spatafora J."/>
            <person name="Crous P."/>
            <person name="Grigoriev I."/>
        </authorList>
    </citation>
    <scope>NUCLEOTIDE SEQUENCE</scope>
    <source>
        <strain evidence="3">CBS 101060</strain>
    </source>
</reference>
<dbReference type="InterPro" id="IPR002625">
    <property type="entry name" value="Smr_dom"/>
</dbReference>
<dbReference type="Pfam" id="PF26286">
    <property type="entry name" value="UBA_10"/>
    <property type="match status" value="1"/>
</dbReference>
<dbReference type="InterPro" id="IPR009060">
    <property type="entry name" value="UBA-like_sf"/>
</dbReference>
<evidence type="ECO:0000259" key="2">
    <source>
        <dbReference type="PROSITE" id="PS50828"/>
    </source>
</evidence>
<dbReference type="SMART" id="SM00463">
    <property type="entry name" value="SMR"/>
    <property type="match status" value="1"/>
</dbReference>
<dbReference type="Gene3D" id="3.30.1370.110">
    <property type="match status" value="1"/>
</dbReference>
<dbReference type="GO" id="GO:0004519">
    <property type="term" value="F:endonuclease activity"/>
    <property type="evidence" value="ECO:0007669"/>
    <property type="project" value="TreeGrafter"/>
</dbReference>
<gene>
    <name evidence="3" type="ORF">M501DRAFT_986452</name>
</gene>
<dbReference type="InterPro" id="IPR036063">
    <property type="entry name" value="Smr_dom_sf"/>
</dbReference>
<comment type="caution">
    <text evidence="3">The sequence shown here is derived from an EMBL/GenBank/DDBJ whole genome shotgun (WGS) entry which is preliminary data.</text>
</comment>
<dbReference type="InterPro" id="IPR052772">
    <property type="entry name" value="Endo/PolyKinase_Domain-Protein"/>
</dbReference>
<dbReference type="PROSITE" id="PS50828">
    <property type="entry name" value="SMR"/>
    <property type="match status" value="1"/>
</dbReference>
<dbReference type="AlphaFoldDB" id="A0A9P4S7R0"/>
<dbReference type="Proteomes" id="UP000799429">
    <property type="component" value="Unassembled WGS sequence"/>
</dbReference>
<dbReference type="InterPro" id="IPR058864">
    <property type="entry name" value="UBA_10"/>
</dbReference>
<dbReference type="PANTHER" id="PTHR46535:SF1">
    <property type="entry name" value="NEDD4-BINDING PROTEIN 2"/>
    <property type="match status" value="1"/>
</dbReference>
<dbReference type="CDD" id="cd14279">
    <property type="entry name" value="CUE"/>
    <property type="match status" value="1"/>
</dbReference>
<protein>
    <recommendedName>
        <fullName evidence="2">Smr domain-containing protein</fullName>
    </recommendedName>
</protein>
<sequence length="530" mass="57341">MDELIAKLEETYCPPLDRTLVRAIFSDFDHPMDPRVEVARTLLETLKFDAVFEQQTDFDASGSSGLPNRDRSNFDQFASQFEDTNSTNLSNSFWSVGMGQHSTSFSGLPSDSTCLNEPLDDVLQTQSGGTEASLCETFPGIKPSFVAFTLKKCNGNFHRAVDELLNHASFADEPMSGKEMVPTKGIDAFFEVNNITKVKKKRPKKSKAKQGPTGDDAHISSPEVPKSVWQTSTKDIAFLTSKTKLPRTLISSVYHHNGASMPKTISTIIERNIKDTDPFVLEDSVILQNAADLAKDFPSVDFPEILALIRLTHPSTASAHELAKILASPIHSKEKGGIEVIPRYAPIDLNPTPPPTPSTQAFAAQSYIGNSTTLSTARAYAFSQAQASYRKANSSNHMGGAAAYYSQVARDFSSALSNATAADADALVATQSSATKLDLHGVTVKDALRITSEKVAAWWAGLGEKKVGRNGRERVVLGMEEGYRIVTGVGKHSEGGVAKVGPAVTKMLLNEGWKVEVGRGELVVIGISKK</sequence>
<dbReference type="GO" id="GO:0005634">
    <property type="term" value="C:nucleus"/>
    <property type="evidence" value="ECO:0007669"/>
    <property type="project" value="TreeGrafter"/>
</dbReference>
<feature type="domain" description="Smr" evidence="2">
    <location>
        <begin position="437"/>
        <end position="527"/>
    </location>
</feature>
<feature type="region of interest" description="Disordered" evidence="1">
    <location>
        <begin position="200"/>
        <end position="225"/>
    </location>
</feature>
<evidence type="ECO:0000256" key="1">
    <source>
        <dbReference type="SAM" id="MobiDB-lite"/>
    </source>
</evidence>
<evidence type="ECO:0000313" key="3">
    <source>
        <dbReference type="EMBL" id="KAF2837647.1"/>
    </source>
</evidence>
<evidence type="ECO:0000313" key="4">
    <source>
        <dbReference type="Proteomes" id="UP000799429"/>
    </source>
</evidence>
<dbReference type="SUPFAM" id="SSF46934">
    <property type="entry name" value="UBA-like"/>
    <property type="match status" value="1"/>
</dbReference>
<dbReference type="EMBL" id="MU006099">
    <property type="protein sequence ID" value="KAF2837647.1"/>
    <property type="molecule type" value="Genomic_DNA"/>
</dbReference>
<proteinExistence type="predicted"/>
<accession>A0A9P4S7R0</accession>
<name>A0A9P4S7R0_9PEZI</name>
<dbReference type="SUPFAM" id="SSF160443">
    <property type="entry name" value="SMR domain-like"/>
    <property type="match status" value="1"/>
</dbReference>
<dbReference type="OrthoDB" id="443981at2759"/>
<keyword evidence="4" id="KW-1185">Reference proteome</keyword>
<dbReference type="PANTHER" id="PTHR46535">
    <property type="entry name" value="NEDD4-BINDING PROTEIN 2"/>
    <property type="match status" value="1"/>
</dbReference>